<dbReference type="EMBL" id="JAAVJC010000109">
    <property type="protein sequence ID" value="NJQ15972.1"/>
    <property type="molecule type" value="Genomic_DNA"/>
</dbReference>
<feature type="compositionally biased region" description="Low complexity" evidence="1">
    <location>
        <begin position="95"/>
        <end position="105"/>
    </location>
</feature>
<protein>
    <recommendedName>
        <fullName evidence="5">Lipoprotein</fullName>
    </recommendedName>
</protein>
<feature type="region of interest" description="Disordered" evidence="1">
    <location>
        <begin position="27"/>
        <end position="126"/>
    </location>
</feature>
<accession>A0ABX1CEX4</accession>
<evidence type="ECO:0000313" key="3">
    <source>
        <dbReference type="EMBL" id="NJQ15972.1"/>
    </source>
</evidence>
<evidence type="ECO:0000313" key="4">
    <source>
        <dbReference type="Proteomes" id="UP000727056"/>
    </source>
</evidence>
<proteinExistence type="predicted"/>
<dbReference type="PROSITE" id="PS51257">
    <property type="entry name" value="PROKAR_LIPOPROTEIN"/>
    <property type="match status" value="1"/>
</dbReference>
<gene>
    <name evidence="3" type="ORF">HCN52_13680</name>
</gene>
<feature type="compositionally biased region" description="Low complexity" evidence="1">
    <location>
        <begin position="58"/>
        <end position="68"/>
    </location>
</feature>
<feature type="signal peptide" evidence="2">
    <location>
        <begin position="1"/>
        <end position="29"/>
    </location>
</feature>
<keyword evidence="2" id="KW-0732">Signal</keyword>
<sequence length="126" mass="12088">MRRPPSRTVSSCLGAALALLATVSGCVTVDGRPPQAPPQPGVSVDVEGPDGAVGEGGAAPADPSGSSADDPDETGAGSRPHSSPAGDEEDDARSGGTPHPTGGPDADPDPDPAVPTDSAPPPAKPA</sequence>
<comment type="caution">
    <text evidence="3">The sequence shown here is derived from an EMBL/GenBank/DDBJ whole genome shotgun (WGS) entry which is preliminary data.</text>
</comment>
<reference evidence="3 4" key="1">
    <citation type="submission" date="2020-03" db="EMBL/GenBank/DDBJ databases">
        <title>Draft genome of Streptomyces sp. ventii, isolated from the Axial Seamount in the Pacific Ocean, and resequencing of the two type strains Streptomyces lonarensis strain NCL 716 and Streptomyces bohaiensis strain 11A07.</title>
        <authorList>
            <person name="Loughran R.M."/>
            <person name="Pfannmuller K.M."/>
            <person name="Wasson B.J."/>
            <person name="Deadmond M.C."/>
            <person name="Paddock B.E."/>
            <person name="Koyack M.J."/>
            <person name="Gallegos D.A."/>
            <person name="Mitchell E.A."/>
            <person name="Ushijima B."/>
            <person name="Saw J.H."/>
            <person name="Mcphail K.L."/>
            <person name="Videau P."/>
        </authorList>
    </citation>
    <scope>NUCLEOTIDE SEQUENCE [LARGE SCALE GENOMIC DNA]</scope>
    <source>
        <strain evidence="3 4">11A07</strain>
    </source>
</reference>
<organism evidence="3 4">
    <name type="scientific">Streptomyces bohaiensis</name>
    <dbReference type="NCBI Taxonomy" id="1431344"/>
    <lineage>
        <taxon>Bacteria</taxon>
        <taxon>Bacillati</taxon>
        <taxon>Actinomycetota</taxon>
        <taxon>Actinomycetes</taxon>
        <taxon>Kitasatosporales</taxon>
        <taxon>Streptomycetaceae</taxon>
        <taxon>Streptomyces</taxon>
    </lineage>
</organism>
<feature type="non-terminal residue" evidence="3">
    <location>
        <position position="126"/>
    </location>
</feature>
<evidence type="ECO:0000256" key="1">
    <source>
        <dbReference type="SAM" id="MobiDB-lite"/>
    </source>
</evidence>
<name>A0ABX1CEX4_9ACTN</name>
<feature type="chain" id="PRO_5046089569" description="Lipoprotein" evidence="2">
    <location>
        <begin position="30"/>
        <end position="126"/>
    </location>
</feature>
<keyword evidence="4" id="KW-1185">Reference proteome</keyword>
<evidence type="ECO:0008006" key="5">
    <source>
        <dbReference type="Google" id="ProtNLM"/>
    </source>
</evidence>
<evidence type="ECO:0000256" key="2">
    <source>
        <dbReference type="SAM" id="SignalP"/>
    </source>
</evidence>
<dbReference type="Proteomes" id="UP000727056">
    <property type="component" value="Unassembled WGS sequence"/>
</dbReference>